<accession>A0A2P1MXM1</accession>
<dbReference type="RefSeq" id="YP_009799566.1">
    <property type="nucleotide sequence ID" value="NC_047945.1"/>
</dbReference>
<evidence type="ECO:0000313" key="1">
    <source>
        <dbReference type="EMBL" id="AVP40312.1"/>
    </source>
</evidence>
<protein>
    <submittedName>
        <fullName evidence="1">Uncharacterized protein</fullName>
    </submittedName>
</protein>
<name>A0A2P1MXM1_9CAUD</name>
<dbReference type="KEGG" id="vg:54990055"/>
<proteinExistence type="predicted"/>
<dbReference type="Proteomes" id="UP000241797">
    <property type="component" value="Segment"/>
</dbReference>
<organism evidence="1 2">
    <name type="scientific">Staphylococcus phage phiSA_BS1</name>
    <dbReference type="NCBI Taxonomy" id="2126734"/>
    <lineage>
        <taxon>Viruses</taxon>
        <taxon>Duplodnaviria</taxon>
        <taxon>Heunggongvirae</taxon>
        <taxon>Uroviricota</taxon>
        <taxon>Caudoviricetes</taxon>
        <taxon>Herelleviridae</taxon>
        <taxon>Twortvirinae</taxon>
        <taxon>Baoshanvirus</taxon>
        <taxon>Baoshanvirus BS1</taxon>
    </lineage>
</organism>
<dbReference type="GeneID" id="54990055"/>
<keyword evidence="2" id="KW-1185">Reference proteome</keyword>
<dbReference type="EMBL" id="MH078572">
    <property type="protein sequence ID" value="AVP40312.1"/>
    <property type="molecule type" value="Genomic_DNA"/>
</dbReference>
<sequence length="44" mass="4945">MGIFDFLLDEYGEIAEGLQGKSEEDIEREYEISQEAGDDYIGGL</sequence>
<reference evidence="1 2" key="1">
    <citation type="submission" date="2018-03" db="EMBL/GenBank/DDBJ databases">
        <title>Isolation, the biological characteristics and genomics of two new strains of lysate Staphylococcus aureus phage.</title>
        <authorList>
            <person name="Jin X."/>
            <person name="Zhang C."/>
        </authorList>
    </citation>
    <scope>NUCLEOTIDE SEQUENCE [LARGE SCALE GENOMIC DNA]</scope>
</reference>
<evidence type="ECO:0000313" key="2">
    <source>
        <dbReference type="Proteomes" id="UP000241797"/>
    </source>
</evidence>